<evidence type="ECO:0000259" key="5">
    <source>
        <dbReference type="Pfam" id="PF00890"/>
    </source>
</evidence>
<gene>
    <name evidence="6" type="ORF">HOP40_30910</name>
</gene>
<dbReference type="Pfam" id="PF00890">
    <property type="entry name" value="FAD_binding_2"/>
    <property type="match status" value="1"/>
</dbReference>
<dbReference type="Gene3D" id="3.90.700.10">
    <property type="entry name" value="Succinate dehydrogenase/fumarate reductase flavoprotein, catalytic domain"/>
    <property type="match status" value="1"/>
</dbReference>
<dbReference type="GO" id="GO:0033765">
    <property type="term" value="F:steroid dehydrogenase activity, acting on the CH-CH group of donors"/>
    <property type="evidence" value="ECO:0007669"/>
    <property type="project" value="UniProtKB-ARBA"/>
</dbReference>
<dbReference type="AlphaFoldDB" id="A0A6M6JR17"/>
<name>A0A6M6JR17_9PSEU</name>
<evidence type="ECO:0000256" key="2">
    <source>
        <dbReference type="ARBA" id="ARBA00022630"/>
    </source>
</evidence>
<keyword evidence="3" id="KW-0274">FAD</keyword>
<dbReference type="SUPFAM" id="SSF51905">
    <property type="entry name" value="FAD/NAD(P)-binding domain"/>
    <property type="match status" value="1"/>
</dbReference>
<dbReference type="SUPFAM" id="SSF56425">
    <property type="entry name" value="Succinate dehydrogenase/fumarate reductase flavoprotein, catalytic domain"/>
    <property type="match status" value="1"/>
</dbReference>
<dbReference type="PANTHER" id="PTHR43400:SF10">
    <property type="entry name" value="3-OXOSTEROID 1-DEHYDROGENASE"/>
    <property type="match status" value="1"/>
</dbReference>
<feature type="domain" description="FAD-dependent oxidoreductase 2 FAD-binding" evidence="5">
    <location>
        <begin position="6"/>
        <end position="455"/>
    </location>
</feature>
<dbReference type="EMBL" id="CP053564">
    <property type="protein sequence ID" value="QJY49626.1"/>
    <property type="molecule type" value="Genomic_DNA"/>
</dbReference>
<evidence type="ECO:0000313" key="7">
    <source>
        <dbReference type="Proteomes" id="UP000505377"/>
    </source>
</evidence>
<sequence>MSDGYDLVVVGLGGAGAATAIAAHDAGARVVVLEKQPEHAHTPSTRMSGGLVMLADDGPAAARYLDACSGGMIPPSVNAAWSERAVDLAAWLADTAGVTLSPIGTAEHPGLPGASTISVGQPGAAVRRLDPGAGSGDTLFAALLAAVHRRGVEIRWSSPATRLLVEDGRVRGVRTAAGDVTGRHGVVLCSGGYEFDERAKQDHLRAYPVHFYGNPGNTGDGLRMAQAVGADLWHMNQMVGRAIGHFPLDDGWLNVIIDIDPPGYLITDRQGRRYADETMQAKLLHGYYYEMLHYDYESGSYPRIPSYWVFDERRRATGPLTLTHIGACRVGLYDWSPDNAAEIERGWIGTGATPGEAGAAVGMPDPASLDRAVADYNTACAAGTDPLGRGPETLVPLTPPYYCVPLYPGGSNTSGGPRRDAAARVLDPYGEPVPGLFAAGELGQPIGMLYPADGANLSEAFCFGRIAAATALGSP</sequence>
<dbReference type="GO" id="GO:0008202">
    <property type="term" value="P:steroid metabolic process"/>
    <property type="evidence" value="ECO:0007669"/>
    <property type="project" value="UniProtKB-ARBA"/>
</dbReference>
<reference evidence="6 7" key="1">
    <citation type="submission" date="2020-05" db="EMBL/GenBank/DDBJ databases">
        <authorList>
            <person name="Mo P."/>
        </authorList>
    </citation>
    <scope>NUCLEOTIDE SEQUENCE [LARGE SCALE GENOMIC DNA]</scope>
    <source>
        <strain evidence="6 7">Gen01</strain>
    </source>
</reference>
<dbReference type="InterPro" id="IPR036188">
    <property type="entry name" value="FAD/NAD-bd_sf"/>
</dbReference>
<evidence type="ECO:0000256" key="4">
    <source>
        <dbReference type="ARBA" id="ARBA00023002"/>
    </source>
</evidence>
<keyword evidence="2" id="KW-0285">Flavoprotein</keyword>
<proteinExistence type="predicted"/>
<dbReference type="Gene3D" id="3.50.50.60">
    <property type="entry name" value="FAD/NAD(P)-binding domain"/>
    <property type="match status" value="1"/>
</dbReference>
<dbReference type="RefSeq" id="WP_172165851.1">
    <property type="nucleotide sequence ID" value="NZ_CP053564.1"/>
</dbReference>
<dbReference type="PANTHER" id="PTHR43400">
    <property type="entry name" value="FUMARATE REDUCTASE"/>
    <property type="match status" value="1"/>
</dbReference>
<protein>
    <submittedName>
        <fullName evidence="6">FAD-dependent oxidoreductase</fullName>
    </submittedName>
</protein>
<dbReference type="InterPro" id="IPR003953">
    <property type="entry name" value="FAD-dep_OxRdtase_2_FAD-bd"/>
</dbReference>
<accession>A0A6M6JR17</accession>
<organism evidence="6 7">
    <name type="scientific">Pseudonocardia broussonetiae</name>
    <dbReference type="NCBI Taxonomy" id="2736640"/>
    <lineage>
        <taxon>Bacteria</taxon>
        <taxon>Bacillati</taxon>
        <taxon>Actinomycetota</taxon>
        <taxon>Actinomycetes</taxon>
        <taxon>Pseudonocardiales</taxon>
        <taxon>Pseudonocardiaceae</taxon>
        <taxon>Pseudonocardia</taxon>
    </lineage>
</organism>
<evidence type="ECO:0000256" key="3">
    <source>
        <dbReference type="ARBA" id="ARBA00022827"/>
    </source>
</evidence>
<dbReference type="InterPro" id="IPR027477">
    <property type="entry name" value="Succ_DH/fumarate_Rdtase_cat_sf"/>
</dbReference>
<dbReference type="Proteomes" id="UP000505377">
    <property type="component" value="Chromosome"/>
</dbReference>
<keyword evidence="4" id="KW-0560">Oxidoreductase</keyword>
<dbReference type="InterPro" id="IPR050315">
    <property type="entry name" value="FAD-oxidoreductase_2"/>
</dbReference>
<evidence type="ECO:0000313" key="6">
    <source>
        <dbReference type="EMBL" id="QJY49626.1"/>
    </source>
</evidence>
<comment type="cofactor">
    <cofactor evidence="1">
        <name>FAD</name>
        <dbReference type="ChEBI" id="CHEBI:57692"/>
    </cofactor>
</comment>
<evidence type="ECO:0000256" key="1">
    <source>
        <dbReference type="ARBA" id="ARBA00001974"/>
    </source>
</evidence>
<dbReference type="KEGG" id="pbro:HOP40_30910"/>
<keyword evidence="7" id="KW-1185">Reference proteome</keyword>